<feature type="compositionally biased region" description="Pro residues" evidence="1">
    <location>
        <begin position="894"/>
        <end position="903"/>
    </location>
</feature>
<feature type="region of interest" description="Disordered" evidence="1">
    <location>
        <begin position="489"/>
        <end position="639"/>
    </location>
</feature>
<feature type="compositionally biased region" description="Basic residues" evidence="1">
    <location>
        <begin position="168"/>
        <end position="179"/>
    </location>
</feature>
<comment type="caution">
    <text evidence="2">The sequence shown here is derived from an EMBL/GenBank/DDBJ whole genome shotgun (WGS) entry which is preliminary data.</text>
</comment>
<feature type="compositionally biased region" description="Low complexity" evidence="1">
    <location>
        <begin position="140"/>
        <end position="152"/>
    </location>
</feature>
<organism evidence="2 3">
    <name type="scientific">Glutinoglossum americanum</name>
    <dbReference type="NCBI Taxonomy" id="1670608"/>
    <lineage>
        <taxon>Eukaryota</taxon>
        <taxon>Fungi</taxon>
        <taxon>Dikarya</taxon>
        <taxon>Ascomycota</taxon>
        <taxon>Pezizomycotina</taxon>
        <taxon>Geoglossomycetes</taxon>
        <taxon>Geoglossales</taxon>
        <taxon>Geoglossaceae</taxon>
        <taxon>Glutinoglossum</taxon>
    </lineage>
</organism>
<feature type="compositionally biased region" description="Polar residues" evidence="1">
    <location>
        <begin position="763"/>
        <end position="783"/>
    </location>
</feature>
<feature type="region of interest" description="Disordered" evidence="1">
    <location>
        <begin position="700"/>
        <end position="822"/>
    </location>
</feature>
<sequence length="964" mass="105453">MLKSPILASLLSNPSSKQNASTTSMKPSRLAPSVPMHMKTRGSQKALSVMSGSVSGDSRRSSISHSLNGVGQSGDDIDQPAKRQRLSRESSIRRFSHSSDSSDDKVSISKSPKLATFSTTESISSAKRKHSDADDDDQDQQQPVDTNDTTTTLRDETENAQFLDPPLRKRLGRPPKKSKVTPTISDNGVPQAKRPPGRPPRLGRLPLSRQVSERVQRMPGRRRKPNPDAELDADLGRLADLRRNYRVLAKMAKPAISELAERTITTIENDPEAHKKCSEYQLVQEELDARLNQRIALVEREYQVKVQYEKKSLAIEEECIRMEFERKFYEIQEKYITEAKHLMMEAIRHMEATEDHEATEDEFGIVDAYQSEPEDEPASPRSLLRDVSRSVFPIETEKKWKALEARAGVAKLLETYAPDVVEDMKRHELDSYQDESRAGIDQENIRKLTSATAIVDANASIHRIGVSAMDALAELSTRLLETEDQILDKGKLEPPIPNGVPNSGAKLHAPQEHSAVSAQPIETVAPGKDTAPSNATPESVTKPVLSARPSDPLPTSAVPPSEHGFLANRGDARLLVEPAKAIPPPRDVSKTKKYGEDEPAERKLRPGQGQVGESPSTTTTATSWQGTGPDKHGDPVVSPLRTPKIITLDRGSSILNTPIQPTTRNLEGIHEGPPPANYQRSAQPLRQSGLVPLHVSPRTANMDSAVGSPIGALGSGKQAPPAISSITKSSVGKAQSIMSSSIPPPPPYVSPYGPMSEKARTHSAATSQTAPVAQQLTRPNPAQATGPMQVPPAQVQQLQHAPPARRRELRPAPNPSIPAPVVYPRYPQDNYFSNTAYGYPETETSPLGRTPETFYGYVPPYDPTGGQVYYQNGPYLHPVQPVQYPAYLIYNPPSTQPIPPTQPGPHQQGIAPLQPTFAGQPRIAPNHTAHSTPAPPPQRPLTFQYYQPPGGNQSGPSRDEQSRR</sequence>
<dbReference type="OrthoDB" id="4188028at2759"/>
<dbReference type="EMBL" id="JAGHQL010000225">
    <property type="protein sequence ID" value="KAH0536218.1"/>
    <property type="molecule type" value="Genomic_DNA"/>
</dbReference>
<feature type="compositionally biased region" description="Polar residues" evidence="1">
    <location>
        <begin position="724"/>
        <end position="733"/>
    </location>
</feature>
<name>A0A9P8HZY0_9PEZI</name>
<protein>
    <submittedName>
        <fullName evidence="2">Uncharacterized protein</fullName>
    </submittedName>
</protein>
<feature type="compositionally biased region" description="Polar residues" evidence="1">
    <location>
        <begin position="116"/>
        <end position="125"/>
    </location>
</feature>
<evidence type="ECO:0000313" key="2">
    <source>
        <dbReference type="EMBL" id="KAH0536218.1"/>
    </source>
</evidence>
<feature type="region of interest" description="Disordered" evidence="1">
    <location>
        <begin position="1"/>
        <end position="231"/>
    </location>
</feature>
<feature type="compositionally biased region" description="Low complexity" evidence="1">
    <location>
        <begin position="48"/>
        <end position="66"/>
    </location>
</feature>
<feature type="region of interest" description="Disordered" evidence="1">
    <location>
        <begin position="894"/>
        <end position="964"/>
    </location>
</feature>
<feature type="compositionally biased region" description="Polar residues" evidence="1">
    <location>
        <begin position="10"/>
        <end position="26"/>
    </location>
</feature>
<dbReference type="Proteomes" id="UP000698800">
    <property type="component" value="Unassembled WGS sequence"/>
</dbReference>
<gene>
    <name evidence="2" type="ORF">FGG08_006900</name>
</gene>
<keyword evidence="3" id="KW-1185">Reference proteome</keyword>
<evidence type="ECO:0000256" key="1">
    <source>
        <dbReference type="SAM" id="MobiDB-lite"/>
    </source>
</evidence>
<feature type="compositionally biased region" description="Low complexity" evidence="1">
    <location>
        <begin position="200"/>
        <end position="209"/>
    </location>
</feature>
<proteinExistence type="predicted"/>
<feature type="compositionally biased region" description="Low complexity" evidence="1">
    <location>
        <begin position="612"/>
        <end position="628"/>
    </location>
</feature>
<dbReference type="AlphaFoldDB" id="A0A9P8HZY0"/>
<feature type="compositionally biased region" description="Basic and acidic residues" evidence="1">
    <location>
        <begin position="587"/>
        <end position="604"/>
    </location>
</feature>
<accession>A0A9P8HZY0</accession>
<evidence type="ECO:0000313" key="3">
    <source>
        <dbReference type="Proteomes" id="UP000698800"/>
    </source>
</evidence>
<reference evidence="2" key="1">
    <citation type="submission" date="2021-03" db="EMBL/GenBank/DDBJ databases">
        <title>Comparative genomics and phylogenomic investigation of the class Geoglossomycetes provide insights into ecological specialization and systematics.</title>
        <authorList>
            <person name="Melie T."/>
            <person name="Pirro S."/>
            <person name="Miller A.N."/>
            <person name="Quandt A."/>
        </authorList>
    </citation>
    <scope>NUCLEOTIDE SEQUENCE</scope>
    <source>
        <strain evidence="2">GBOQ0MN5Z8</strain>
    </source>
</reference>